<protein>
    <submittedName>
        <fullName evidence="2">Uncharacterized protein</fullName>
    </submittedName>
</protein>
<evidence type="ECO:0000256" key="1">
    <source>
        <dbReference type="SAM" id="MobiDB-lite"/>
    </source>
</evidence>
<reference evidence="2" key="1">
    <citation type="journal article" date="2023" name="Mol. Phylogenet. Evol.">
        <title>Genome-scale phylogeny and comparative genomics of the fungal order Sordariales.</title>
        <authorList>
            <person name="Hensen N."/>
            <person name="Bonometti L."/>
            <person name="Westerberg I."/>
            <person name="Brannstrom I.O."/>
            <person name="Guillou S."/>
            <person name="Cros-Aarteil S."/>
            <person name="Calhoun S."/>
            <person name="Haridas S."/>
            <person name="Kuo A."/>
            <person name="Mondo S."/>
            <person name="Pangilinan J."/>
            <person name="Riley R."/>
            <person name="LaButti K."/>
            <person name="Andreopoulos B."/>
            <person name="Lipzen A."/>
            <person name="Chen C."/>
            <person name="Yan M."/>
            <person name="Daum C."/>
            <person name="Ng V."/>
            <person name="Clum A."/>
            <person name="Steindorff A."/>
            <person name="Ohm R.A."/>
            <person name="Martin F."/>
            <person name="Silar P."/>
            <person name="Natvig D.O."/>
            <person name="Lalanne C."/>
            <person name="Gautier V."/>
            <person name="Ament-Velasquez S.L."/>
            <person name="Kruys A."/>
            <person name="Hutchinson M.I."/>
            <person name="Powell A.J."/>
            <person name="Barry K."/>
            <person name="Miller A.N."/>
            <person name="Grigoriev I.V."/>
            <person name="Debuchy R."/>
            <person name="Gladieux P."/>
            <person name="Hiltunen Thoren M."/>
            <person name="Johannesson H."/>
        </authorList>
    </citation>
    <scope>NUCLEOTIDE SEQUENCE</scope>
    <source>
        <strain evidence="2">PSN243</strain>
    </source>
</reference>
<dbReference type="AlphaFoldDB" id="A0AAV9GMB0"/>
<name>A0AAV9GMB0_9PEZI</name>
<feature type="region of interest" description="Disordered" evidence="1">
    <location>
        <begin position="1"/>
        <end position="33"/>
    </location>
</feature>
<dbReference type="EMBL" id="MU865937">
    <property type="protein sequence ID" value="KAK4449373.1"/>
    <property type="molecule type" value="Genomic_DNA"/>
</dbReference>
<comment type="caution">
    <text evidence="2">The sequence shown here is derived from an EMBL/GenBank/DDBJ whole genome shotgun (WGS) entry which is preliminary data.</text>
</comment>
<reference evidence="2" key="2">
    <citation type="submission" date="2023-05" db="EMBL/GenBank/DDBJ databases">
        <authorList>
            <consortium name="Lawrence Berkeley National Laboratory"/>
            <person name="Steindorff A."/>
            <person name="Hensen N."/>
            <person name="Bonometti L."/>
            <person name="Westerberg I."/>
            <person name="Brannstrom I.O."/>
            <person name="Guillou S."/>
            <person name="Cros-Aarteil S."/>
            <person name="Calhoun S."/>
            <person name="Haridas S."/>
            <person name="Kuo A."/>
            <person name="Mondo S."/>
            <person name="Pangilinan J."/>
            <person name="Riley R."/>
            <person name="Labutti K."/>
            <person name="Andreopoulos B."/>
            <person name="Lipzen A."/>
            <person name="Chen C."/>
            <person name="Yanf M."/>
            <person name="Daum C."/>
            <person name="Ng V."/>
            <person name="Clum A."/>
            <person name="Ohm R."/>
            <person name="Martin F."/>
            <person name="Silar P."/>
            <person name="Natvig D."/>
            <person name="Lalanne C."/>
            <person name="Gautier V."/>
            <person name="Ament-Velasquez S.L."/>
            <person name="Kruys A."/>
            <person name="Hutchinson M.I."/>
            <person name="Powell A.J."/>
            <person name="Barry K."/>
            <person name="Miller A.N."/>
            <person name="Grigoriev I.V."/>
            <person name="Debuchy R."/>
            <person name="Gladieux P."/>
            <person name="Thoren M.H."/>
            <person name="Johannesson H."/>
        </authorList>
    </citation>
    <scope>NUCLEOTIDE SEQUENCE</scope>
    <source>
        <strain evidence="2">PSN243</strain>
    </source>
</reference>
<keyword evidence="3" id="KW-1185">Reference proteome</keyword>
<organism evidence="2 3">
    <name type="scientific">Podospora aff. communis PSN243</name>
    <dbReference type="NCBI Taxonomy" id="3040156"/>
    <lineage>
        <taxon>Eukaryota</taxon>
        <taxon>Fungi</taxon>
        <taxon>Dikarya</taxon>
        <taxon>Ascomycota</taxon>
        <taxon>Pezizomycotina</taxon>
        <taxon>Sordariomycetes</taxon>
        <taxon>Sordariomycetidae</taxon>
        <taxon>Sordariales</taxon>
        <taxon>Podosporaceae</taxon>
        <taxon>Podospora</taxon>
    </lineage>
</organism>
<proteinExistence type="predicted"/>
<dbReference type="Proteomes" id="UP001321760">
    <property type="component" value="Unassembled WGS sequence"/>
</dbReference>
<accession>A0AAV9GMB0</accession>
<gene>
    <name evidence="2" type="ORF">QBC34DRAFT_88726</name>
</gene>
<evidence type="ECO:0000313" key="3">
    <source>
        <dbReference type="Proteomes" id="UP001321760"/>
    </source>
</evidence>
<evidence type="ECO:0000313" key="2">
    <source>
        <dbReference type="EMBL" id="KAK4449373.1"/>
    </source>
</evidence>
<feature type="compositionally biased region" description="Basic and acidic residues" evidence="1">
    <location>
        <begin position="9"/>
        <end position="19"/>
    </location>
</feature>
<sequence length="218" mass="23383">MTSAAIPPNRRDCAPKDHTQPSTPRIRRRTRSVRSPGIFEPSIGAAGAEDRTRAAIACNRPPEAWRKKASAYSQRTSIIAATSLSRSLSFGLFRFVAFSSAGWNALHRTCSQGWTWASLHIVAIGSSSSCMLVCMSFGTIGRLTASRPQSSLWAPARGPSQIRPNALSLGPAAARGECAGFVADAYSSPPSLAVADALQLIVKPGVYSWPSFLRQTHR</sequence>